<dbReference type="OMA" id="CTREYAQ"/>
<evidence type="ECO:0000256" key="2">
    <source>
        <dbReference type="SAM" id="MobiDB-lite"/>
    </source>
</evidence>
<dbReference type="HOGENOM" id="CLU_1133866_0_0_1"/>
<dbReference type="PANTHER" id="PTHR15526">
    <property type="entry name" value="MUSKELIN"/>
    <property type="match status" value="1"/>
</dbReference>
<dbReference type="Pfam" id="PF01344">
    <property type="entry name" value="Kelch_1"/>
    <property type="match status" value="1"/>
</dbReference>
<feature type="region of interest" description="Disordered" evidence="2">
    <location>
        <begin position="165"/>
        <end position="198"/>
    </location>
</feature>
<dbReference type="Pfam" id="PF06588">
    <property type="entry name" value="Muskelin_N"/>
    <property type="match status" value="1"/>
</dbReference>
<dbReference type="Proteomes" id="UP000016927">
    <property type="component" value="Unassembled WGS sequence"/>
</dbReference>
<dbReference type="AlphaFoldDB" id="R0KZ94"/>
<dbReference type="SUPFAM" id="SSF117281">
    <property type="entry name" value="Kelch motif"/>
    <property type="match status" value="1"/>
</dbReference>
<sequence length="245" mass="28250">MKISVSFDNLNYTEVFYGGLRNDIEPETFNLKTKINGELIISKFIKIEPLAAWGMNFNYSIWFVSLWGISEVKGILRDQKEKSKVNQVKDCLKTLKSLGYTQEYESLSLKLGEDNPVLSKIKNLIEKEDFEGVEEYVLGLEPKYYENFIKENGYVAKWEEISKKNNGRDKGGDNKGGNGRNKNRNGAINHKPNINSNWPCERGGHQMVTLDDKIYLYGGWNGLEELGDFWVYEGEEWKCILPDIH</sequence>
<dbReference type="InterPro" id="IPR052456">
    <property type="entry name" value="CTLH_complex_component"/>
</dbReference>
<dbReference type="OrthoDB" id="2188291at2759"/>
<keyword evidence="1" id="KW-0677">Repeat</keyword>
<dbReference type="InterPro" id="IPR015915">
    <property type="entry name" value="Kelch-typ_b-propeller"/>
</dbReference>
<dbReference type="InterPro" id="IPR006652">
    <property type="entry name" value="Kelch_1"/>
</dbReference>
<dbReference type="PANTHER" id="PTHR15526:SF5">
    <property type="entry name" value="MUSKELIN"/>
    <property type="match status" value="1"/>
</dbReference>
<dbReference type="EMBL" id="KB908910">
    <property type="protein sequence ID" value="EOB15527.1"/>
    <property type="molecule type" value="Genomic_DNA"/>
</dbReference>
<dbReference type="VEuPathDB" id="MicrosporidiaDB:NBO_2g0019"/>
<keyword evidence="5" id="KW-1185">Reference proteome</keyword>
<proteinExistence type="predicted"/>
<dbReference type="InterPro" id="IPR010565">
    <property type="entry name" value="Muskelin_N"/>
</dbReference>
<reference evidence="4 5" key="1">
    <citation type="journal article" date="2013" name="BMC Genomics">
        <title>Comparative genomics of parasitic silkworm microsporidia reveal an association between genome expansion and host adaptation.</title>
        <authorList>
            <person name="Pan G."/>
            <person name="Xu J."/>
            <person name="Li T."/>
            <person name="Xia Q."/>
            <person name="Liu S.L."/>
            <person name="Zhang G."/>
            <person name="Li S."/>
            <person name="Li C."/>
            <person name="Liu H."/>
            <person name="Yang L."/>
            <person name="Liu T."/>
            <person name="Zhang X."/>
            <person name="Wu Z."/>
            <person name="Fan W."/>
            <person name="Dang X."/>
            <person name="Xiang H."/>
            <person name="Tao M."/>
            <person name="Li Y."/>
            <person name="Hu J."/>
            <person name="Li Z."/>
            <person name="Lin L."/>
            <person name="Luo J."/>
            <person name="Geng L."/>
            <person name="Wang L."/>
            <person name="Long M."/>
            <person name="Wan Y."/>
            <person name="He N."/>
            <person name="Zhang Z."/>
            <person name="Lu C."/>
            <person name="Keeling P.J."/>
            <person name="Wang J."/>
            <person name="Xiang Z."/>
            <person name="Zhou Z."/>
        </authorList>
    </citation>
    <scope>NUCLEOTIDE SEQUENCE [LARGE SCALE GENOMIC DNA]</scope>
    <source>
        <strain evidence="5">CQ1 / CVCC 102059</strain>
    </source>
</reference>
<gene>
    <name evidence="4" type="primary">MKLN1</name>
    <name evidence="4" type="ORF">NBO_2g0019</name>
</gene>
<evidence type="ECO:0000256" key="1">
    <source>
        <dbReference type="ARBA" id="ARBA00022737"/>
    </source>
</evidence>
<evidence type="ECO:0000259" key="3">
    <source>
        <dbReference type="Pfam" id="PF06588"/>
    </source>
</evidence>
<evidence type="ECO:0000313" key="5">
    <source>
        <dbReference type="Proteomes" id="UP000016927"/>
    </source>
</evidence>
<evidence type="ECO:0000313" key="4">
    <source>
        <dbReference type="EMBL" id="EOB15527.1"/>
    </source>
</evidence>
<dbReference type="Gene3D" id="2.120.10.80">
    <property type="entry name" value="Kelch-type beta propeller"/>
    <property type="match status" value="1"/>
</dbReference>
<name>R0KZ94_NOSB1</name>
<protein>
    <submittedName>
        <fullName evidence="4">Muskelin</fullName>
    </submittedName>
</protein>
<dbReference type="GO" id="GO:0005737">
    <property type="term" value="C:cytoplasm"/>
    <property type="evidence" value="ECO:0007669"/>
    <property type="project" value="TreeGrafter"/>
</dbReference>
<organism evidence="4 5">
    <name type="scientific">Nosema bombycis (strain CQ1 / CVCC 102059)</name>
    <name type="common">Microsporidian parasite</name>
    <name type="synonym">Pebrine of silkworm</name>
    <dbReference type="NCBI Taxonomy" id="578461"/>
    <lineage>
        <taxon>Eukaryota</taxon>
        <taxon>Fungi</taxon>
        <taxon>Fungi incertae sedis</taxon>
        <taxon>Microsporidia</taxon>
        <taxon>Nosematidae</taxon>
        <taxon>Nosema</taxon>
    </lineage>
</organism>
<accession>R0KZ94</accession>
<dbReference type="Gene3D" id="2.60.120.260">
    <property type="entry name" value="Galactose-binding domain-like"/>
    <property type="match status" value="1"/>
</dbReference>
<dbReference type="STRING" id="578461.R0KZ94"/>
<feature type="domain" description="Muskelin N-terminal" evidence="3">
    <location>
        <begin position="1"/>
        <end position="108"/>
    </location>
</feature>